<keyword evidence="5 9" id="KW-0028">Amino-acid biosynthesis</keyword>
<sequence>MHIKYCGIQTIEDFQLAKAGLADYVGFIFYSKSKRYVTPEKVQVMNCSGFEMKKVGVFVNEAPSEVLETAVKADLQVIQCHGNESPEELIFYKNVGYEVWKALPHGPQTLQAMERYKGVVDGYVIDSKVKEQFGGTGVAFDWNFVPAYTNTARSYSKKCFIAGGITESNIDSLMYYHPDGIDLSSGIESDGKKDQQKIKRIERKILHDIQSSR</sequence>
<evidence type="ECO:0000256" key="6">
    <source>
        <dbReference type="ARBA" id="ARBA00022822"/>
    </source>
</evidence>
<evidence type="ECO:0000256" key="2">
    <source>
        <dbReference type="ARBA" id="ARBA00004664"/>
    </source>
</evidence>
<feature type="domain" description="N-(5'phosphoribosyl) anthranilate isomerase (PRAI)" evidence="10">
    <location>
        <begin position="4"/>
        <end position="201"/>
    </location>
</feature>
<dbReference type="Pfam" id="PF00697">
    <property type="entry name" value="PRAI"/>
    <property type="match status" value="1"/>
</dbReference>
<dbReference type="CDD" id="cd00405">
    <property type="entry name" value="PRAI"/>
    <property type="match status" value="1"/>
</dbReference>
<evidence type="ECO:0000256" key="5">
    <source>
        <dbReference type="ARBA" id="ARBA00022605"/>
    </source>
</evidence>
<evidence type="ECO:0000256" key="8">
    <source>
        <dbReference type="ARBA" id="ARBA00023235"/>
    </source>
</evidence>
<gene>
    <name evidence="9" type="primary">trpF</name>
    <name evidence="11" type="ORF">JF537_01335</name>
</gene>
<comment type="catalytic activity">
    <reaction evidence="1 9">
        <text>N-(5-phospho-beta-D-ribosyl)anthranilate = 1-(2-carboxyphenylamino)-1-deoxy-D-ribulose 5-phosphate</text>
        <dbReference type="Rhea" id="RHEA:21540"/>
        <dbReference type="ChEBI" id="CHEBI:18277"/>
        <dbReference type="ChEBI" id="CHEBI:58613"/>
        <dbReference type="EC" id="5.3.1.24"/>
    </reaction>
</comment>
<dbReference type="InterPro" id="IPR044643">
    <property type="entry name" value="TrpF_fam"/>
</dbReference>
<dbReference type="GeneID" id="93683523"/>
<protein>
    <recommendedName>
        <fullName evidence="4 9">N-(5'-phosphoribosyl)anthranilate isomerase</fullName>
        <shortName evidence="9">PRAI</shortName>
        <ecNumber evidence="3 9">5.3.1.24</ecNumber>
    </recommendedName>
</protein>
<dbReference type="AlphaFoldDB" id="A0A1N6ND88"/>
<dbReference type="Gene3D" id="3.20.20.70">
    <property type="entry name" value="Aldolase class I"/>
    <property type="match status" value="1"/>
</dbReference>
<comment type="pathway">
    <text evidence="2 9">Amino-acid biosynthesis; L-tryptophan biosynthesis; L-tryptophan from chorismate: step 3/5.</text>
</comment>
<dbReference type="EMBL" id="JAEMWV010000001">
    <property type="protein sequence ID" value="MBN8250218.1"/>
    <property type="molecule type" value="Genomic_DNA"/>
</dbReference>
<evidence type="ECO:0000256" key="7">
    <source>
        <dbReference type="ARBA" id="ARBA00023141"/>
    </source>
</evidence>
<comment type="caution">
    <text evidence="11">The sequence shown here is derived from an EMBL/GenBank/DDBJ whole genome shotgun (WGS) entry which is preliminary data.</text>
</comment>
<proteinExistence type="inferred from homology"/>
<keyword evidence="6 9" id="KW-0822">Tryptophan biosynthesis</keyword>
<dbReference type="InterPro" id="IPR001240">
    <property type="entry name" value="PRAI_dom"/>
</dbReference>
<dbReference type="KEGG" id="bfx:BC359_06135"/>
<dbReference type="RefSeq" id="WP_061785465.1">
    <property type="nucleotide sequence ID" value="NZ_CM125968.1"/>
</dbReference>
<dbReference type="GO" id="GO:0000162">
    <property type="term" value="P:L-tryptophan biosynthetic process"/>
    <property type="evidence" value="ECO:0007669"/>
    <property type="project" value="UniProtKB-UniRule"/>
</dbReference>
<name>A0A1N6ND88_9BACI</name>
<organism evidence="11 12">
    <name type="scientific">Priestia flexa</name>
    <dbReference type="NCBI Taxonomy" id="86664"/>
    <lineage>
        <taxon>Bacteria</taxon>
        <taxon>Bacillati</taxon>
        <taxon>Bacillota</taxon>
        <taxon>Bacilli</taxon>
        <taxon>Bacillales</taxon>
        <taxon>Bacillaceae</taxon>
        <taxon>Priestia</taxon>
    </lineage>
</organism>
<dbReference type="EC" id="5.3.1.24" evidence="3 9"/>
<evidence type="ECO:0000256" key="4">
    <source>
        <dbReference type="ARBA" id="ARBA00022272"/>
    </source>
</evidence>
<evidence type="ECO:0000313" key="11">
    <source>
        <dbReference type="EMBL" id="MBN8250218.1"/>
    </source>
</evidence>
<keyword evidence="7 9" id="KW-0057">Aromatic amino acid biosynthesis</keyword>
<evidence type="ECO:0000256" key="9">
    <source>
        <dbReference type="HAMAP-Rule" id="MF_00135"/>
    </source>
</evidence>
<dbReference type="InterPro" id="IPR013785">
    <property type="entry name" value="Aldolase_TIM"/>
</dbReference>
<dbReference type="InterPro" id="IPR011060">
    <property type="entry name" value="RibuloseP-bd_barrel"/>
</dbReference>
<dbReference type="Proteomes" id="UP000664578">
    <property type="component" value="Unassembled WGS sequence"/>
</dbReference>
<keyword evidence="8 9" id="KW-0413">Isomerase</keyword>
<evidence type="ECO:0000259" key="10">
    <source>
        <dbReference type="Pfam" id="PF00697"/>
    </source>
</evidence>
<dbReference type="UniPathway" id="UPA00035">
    <property type="reaction ID" value="UER00042"/>
</dbReference>
<evidence type="ECO:0000256" key="3">
    <source>
        <dbReference type="ARBA" id="ARBA00012572"/>
    </source>
</evidence>
<accession>A0A1N6ND88</accession>
<evidence type="ECO:0000313" key="12">
    <source>
        <dbReference type="Proteomes" id="UP000664578"/>
    </source>
</evidence>
<comment type="similarity">
    <text evidence="9">Belongs to the TrpF family.</text>
</comment>
<evidence type="ECO:0000256" key="1">
    <source>
        <dbReference type="ARBA" id="ARBA00001164"/>
    </source>
</evidence>
<dbReference type="SUPFAM" id="SSF51366">
    <property type="entry name" value="Ribulose-phoshate binding barrel"/>
    <property type="match status" value="1"/>
</dbReference>
<dbReference type="HAMAP" id="MF_00135">
    <property type="entry name" value="PRAI"/>
    <property type="match status" value="1"/>
</dbReference>
<dbReference type="PANTHER" id="PTHR42894">
    <property type="entry name" value="N-(5'-PHOSPHORIBOSYL)ANTHRANILATE ISOMERASE"/>
    <property type="match status" value="1"/>
</dbReference>
<dbReference type="GO" id="GO:0004640">
    <property type="term" value="F:phosphoribosylanthranilate isomerase activity"/>
    <property type="evidence" value="ECO:0007669"/>
    <property type="project" value="UniProtKB-UniRule"/>
</dbReference>
<reference evidence="11" key="1">
    <citation type="submission" date="2020-12" db="EMBL/GenBank/DDBJ databases">
        <title>PHA producing bacteria isolated from mangrove.</title>
        <authorList>
            <person name="Zheng W."/>
            <person name="Yu S."/>
            <person name="Huang Y."/>
        </authorList>
    </citation>
    <scope>NUCLEOTIDE SEQUENCE</scope>
    <source>
        <strain evidence="11">GN22-4</strain>
    </source>
</reference>
<dbReference type="NCBIfam" id="NF002301">
    <property type="entry name" value="PRK01222.2-1"/>
    <property type="match status" value="1"/>
</dbReference>
<dbReference type="PANTHER" id="PTHR42894:SF1">
    <property type="entry name" value="N-(5'-PHOSPHORIBOSYL)ANTHRANILATE ISOMERASE"/>
    <property type="match status" value="1"/>
</dbReference>